<dbReference type="HOGENOM" id="CLU_900065_0_0_1"/>
<name>A0A0C2X5D7_AMAMK</name>
<accession>A0A0C2X5D7</accession>
<protein>
    <submittedName>
        <fullName evidence="1">Uncharacterized protein</fullName>
    </submittedName>
</protein>
<keyword evidence="2" id="KW-1185">Reference proteome</keyword>
<dbReference type="InParanoid" id="A0A0C2X5D7"/>
<proteinExistence type="predicted"/>
<sequence length="309" mass="34689">MITDMRCYVFEQVLGDNRCAGSVYTRSRPCSYTFVLIQPSSSSTQLKDTESTQASNTCINSCRSVSLTITVSRNGSLQFYSGLPPFLYKPFFTTESTMATVLTGLGEQLAQGQGLQHWSHLLVAQDPITRHLIVTRASFNKQRSVWPDFQHEYITLEVTTHPSQPQPEPPLNPVTLLVSRSIQSTLGLCGPALDTITIRDPNALVMNEIQLHTIEWQPNDAPRLRNIFHLIISIHDRMPIYCLLKMSCYTFARAVLEAINSVFNGHQGHQQGGFFTRQSYFLGCIPVGITRAHRLAEEAVTSYQHVQVV</sequence>
<dbReference type="Proteomes" id="UP000054549">
    <property type="component" value="Unassembled WGS sequence"/>
</dbReference>
<reference evidence="1 2" key="1">
    <citation type="submission" date="2014-04" db="EMBL/GenBank/DDBJ databases">
        <title>Evolutionary Origins and Diversification of the Mycorrhizal Mutualists.</title>
        <authorList>
            <consortium name="DOE Joint Genome Institute"/>
            <consortium name="Mycorrhizal Genomics Consortium"/>
            <person name="Kohler A."/>
            <person name="Kuo A."/>
            <person name="Nagy L.G."/>
            <person name="Floudas D."/>
            <person name="Copeland A."/>
            <person name="Barry K.W."/>
            <person name="Cichocki N."/>
            <person name="Veneault-Fourrey C."/>
            <person name="LaButti K."/>
            <person name="Lindquist E.A."/>
            <person name="Lipzen A."/>
            <person name="Lundell T."/>
            <person name="Morin E."/>
            <person name="Murat C."/>
            <person name="Riley R."/>
            <person name="Ohm R."/>
            <person name="Sun H."/>
            <person name="Tunlid A."/>
            <person name="Henrissat B."/>
            <person name="Grigoriev I.V."/>
            <person name="Hibbett D.S."/>
            <person name="Martin F."/>
        </authorList>
    </citation>
    <scope>NUCLEOTIDE SEQUENCE [LARGE SCALE GENOMIC DNA]</scope>
    <source>
        <strain evidence="1 2">Koide BX008</strain>
    </source>
</reference>
<dbReference type="EMBL" id="KN818226">
    <property type="protein sequence ID" value="KIL69482.1"/>
    <property type="molecule type" value="Genomic_DNA"/>
</dbReference>
<organism evidence="1 2">
    <name type="scientific">Amanita muscaria (strain Koide BX008)</name>
    <dbReference type="NCBI Taxonomy" id="946122"/>
    <lineage>
        <taxon>Eukaryota</taxon>
        <taxon>Fungi</taxon>
        <taxon>Dikarya</taxon>
        <taxon>Basidiomycota</taxon>
        <taxon>Agaricomycotina</taxon>
        <taxon>Agaricomycetes</taxon>
        <taxon>Agaricomycetidae</taxon>
        <taxon>Agaricales</taxon>
        <taxon>Pluteineae</taxon>
        <taxon>Amanitaceae</taxon>
        <taxon>Amanita</taxon>
    </lineage>
</organism>
<gene>
    <name evidence="1" type="ORF">M378DRAFT_789423</name>
</gene>
<evidence type="ECO:0000313" key="2">
    <source>
        <dbReference type="Proteomes" id="UP000054549"/>
    </source>
</evidence>
<dbReference type="AlphaFoldDB" id="A0A0C2X5D7"/>
<evidence type="ECO:0000313" key="1">
    <source>
        <dbReference type="EMBL" id="KIL69482.1"/>
    </source>
</evidence>
<dbReference type="OrthoDB" id="2690520at2759"/>